<dbReference type="SUPFAM" id="SSF56219">
    <property type="entry name" value="DNase I-like"/>
    <property type="match status" value="1"/>
</dbReference>
<reference evidence="2" key="1">
    <citation type="submission" date="2022-11" db="UniProtKB">
        <authorList>
            <consortium name="WormBaseParasite"/>
        </authorList>
    </citation>
    <scope>IDENTIFICATION</scope>
</reference>
<dbReference type="Gene3D" id="3.60.10.10">
    <property type="entry name" value="Endonuclease/exonuclease/phosphatase"/>
    <property type="match status" value="1"/>
</dbReference>
<keyword evidence="1" id="KW-1185">Reference proteome</keyword>
<accession>A0A914WUP2</accession>
<evidence type="ECO:0000313" key="1">
    <source>
        <dbReference type="Proteomes" id="UP000887566"/>
    </source>
</evidence>
<name>A0A914WUP2_9BILA</name>
<evidence type="ECO:0000313" key="2">
    <source>
        <dbReference type="WBParaSite" id="PSAMB.scaffold5315size12052.g26367.t1"/>
    </source>
</evidence>
<proteinExistence type="predicted"/>
<sequence length="133" mass="15535">MSIGNTFYQHKDIHKKTWRHPDGRVSNEIDYVCIAKRWRSSLLDVKVHRGADVGSDHHLLIAKFRLRLKRLPPTPQRARPFDVMKLKQPTVATQFQLELRNRFQAPADCEEAEDQWTQFRTTLTKSAEAVVGR</sequence>
<dbReference type="InterPro" id="IPR036691">
    <property type="entry name" value="Endo/exonu/phosph_ase_sf"/>
</dbReference>
<dbReference type="AlphaFoldDB" id="A0A914WUP2"/>
<dbReference type="Proteomes" id="UP000887566">
    <property type="component" value="Unplaced"/>
</dbReference>
<protein>
    <submittedName>
        <fullName evidence="2">Uncharacterized protein</fullName>
    </submittedName>
</protein>
<organism evidence="1 2">
    <name type="scientific">Plectus sambesii</name>
    <dbReference type="NCBI Taxonomy" id="2011161"/>
    <lineage>
        <taxon>Eukaryota</taxon>
        <taxon>Metazoa</taxon>
        <taxon>Ecdysozoa</taxon>
        <taxon>Nematoda</taxon>
        <taxon>Chromadorea</taxon>
        <taxon>Plectida</taxon>
        <taxon>Plectina</taxon>
        <taxon>Plectoidea</taxon>
        <taxon>Plectidae</taxon>
        <taxon>Plectus</taxon>
    </lineage>
</organism>
<dbReference type="WBParaSite" id="PSAMB.scaffold5315size12052.g26367.t1">
    <property type="protein sequence ID" value="PSAMB.scaffold5315size12052.g26367.t1"/>
    <property type="gene ID" value="PSAMB.scaffold5315size12052.g26367"/>
</dbReference>